<proteinExistence type="predicted"/>
<reference evidence="1" key="1">
    <citation type="submission" date="2014-05" db="EMBL/GenBank/DDBJ databases">
        <authorList>
            <person name="Chronopoulou M."/>
        </authorList>
    </citation>
    <scope>NUCLEOTIDE SEQUENCE</scope>
    <source>
        <tissue evidence="1">Whole organism</tissue>
    </source>
</reference>
<accession>A0A0K2U252</accession>
<evidence type="ECO:0000313" key="1">
    <source>
        <dbReference type="EMBL" id="CDW31992.1"/>
    </source>
</evidence>
<feature type="non-terminal residue" evidence="1">
    <location>
        <position position="1"/>
    </location>
</feature>
<dbReference type="AlphaFoldDB" id="A0A0K2U252"/>
<organism evidence="1">
    <name type="scientific">Lepeophtheirus salmonis</name>
    <name type="common">Salmon louse</name>
    <name type="synonym">Caligus salmonis</name>
    <dbReference type="NCBI Taxonomy" id="72036"/>
    <lineage>
        <taxon>Eukaryota</taxon>
        <taxon>Metazoa</taxon>
        <taxon>Ecdysozoa</taxon>
        <taxon>Arthropoda</taxon>
        <taxon>Crustacea</taxon>
        <taxon>Multicrustacea</taxon>
        <taxon>Hexanauplia</taxon>
        <taxon>Copepoda</taxon>
        <taxon>Siphonostomatoida</taxon>
        <taxon>Caligidae</taxon>
        <taxon>Lepeophtheirus</taxon>
    </lineage>
</organism>
<dbReference type="EMBL" id="HACA01014631">
    <property type="protein sequence ID" value="CDW31992.1"/>
    <property type="molecule type" value="Transcribed_RNA"/>
</dbReference>
<sequence>GSSFLYFHTQKTTVINVLGTRIRKDNIIFFFKQYEYCKTTLLLQSKTTLKLRKGPEHQRKKYKYRICKNGYLAHNYPLTSVGSV</sequence>
<protein>
    <submittedName>
        <fullName evidence="1">Uncharacterized protein</fullName>
    </submittedName>
</protein>
<name>A0A0K2U252_LEPSM</name>